<protein>
    <submittedName>
        <fullName evidence="1">6011_t:CDS:1</fullName>
    </submittedName>
</protein>
<proteinExistence type="predicted"/>
<feature type="non-terminal residue" evidence="1">
    <location>
        <position position="1"/>
    </location>
</feature>
<evidence type="ECO:0000313" key="1">
    <source>
        <dbReference type="EMBL" id="CAG8796659.1"/>
    </source>
</evidence>
<name>A0A9N9P9X6_9GLOM</name>
<dbReference type="EMBL" id="CAJVPZ010066998">
    <property type="protein sequence ID" value="CAG8796659.1"/>
    <property type="molecule type" value="Genomic_DNA"/>
</dbReference>
<organism evidence="1 2">
    <name type="scientific">Racocetra fulgida</name>
    <dbReference type="NCBI Taxonomy" id="60492"/>
    <lineage>
        <taxon>Eukaryota</taxon>
        <taxon>Fungi</taxon>
        <taxon>Fungi incertae sedis</taxon>
        <taxon>Mucoromycota</taxon>
        <taxon>Glomeromycotina</taxon>
        <taxon>Glomeromycetes</taxon>
        <taxon>Diversisporales</taxon>
        <taxon>Gigasporaceae</taxon>
        <taxon>Racocetra</taxon>
    </lineage>
</organism>
<reference evidence="1" key="1">
    <citation type="submission" date="2021-06" db="EMBL/GenBank/DDBJ databases">
        <authorList>
            <person name="Kallberg Y."/>
            <person name="Tangrot J."/>
            <person name="Rosling A."/>
        </authorList>
    </citation>
    <scope>NUCLEOTIDE SEQUENCE</scope>
    <source>
        <strain evidence="1">IN212</strain>
    </source>
</reference>
<sequence length="78" mass="9070">PHKQNITFYAELITKISSYALKKMHEQFDKVLHATLVNPLESYTGTFTVTMGLPCVYTIQKRLAMNESLKLEDINQHW</sequence>
<accession>A0A9N9P9X6</accession>
<gene>
    <name evidence="1" type="ORF">RFULGI_LOCUS17295</name>
</gene>
<keyword evidence="2" id="KW-1185">Reference proteome</keyword>
<comment type="caution">
    <text evidence="1">The sequence shown here is derived from an EMBL/GenBank/DDBJ whole genome shotgun (WGS) entry which is preliminary data.</text>
</comment>
<evidence type="ECO:0000313" key="2">
    <source>
        <dbReference type="Proteomes" id="UP000789396"/>
    </source>
</evidence>
<dbReference type="Proteomes" id="UP000789396">
    <property type="component" value="Unassembled WGS sequence"/>
</dbReference>
<dbReference type="AlphaFoldDB" id="A0A9N9P9X6"/>
<dbReference type="OrthoDB" id="2432002at2759"/>